<evidence type="ECO:0000256" key="5">
    <source>
        <dbReference type="ARBA" id="ARBA00023040"/>
    </source>
</evidence>
<keyword evidence="4 11" id="KW-1133">Transmembrane helix</keyword>
<keyword evidence="10" id="KW-0844">Vision</keyword>
<feature type="transmembrane region" description="Helical" evidence="11">
    <location>
        <begin position="139"/>
        <end position="160"/>
    </location>
</feature>
<dbReference type="PROSITE" id="PS00237">
    <property type="entry name" value="G_PROTEIN_RECEP_F1_1"/>
    <property type="match status" value="1"/>
</dbReference>
<feature type="transmembrane region" description="Helical" evidence="11">
    <location>
        <begin position="94"/>
        <end position="118"/>
    </location>
</feature>
<evidence type="ECO:0000256" key="2">
    <source>
        <dbReference type="ARBA" id="ARBA00010663"/>
    </source>
</evidence>
<comment type="similarity">
    <text evidence="2">Belongs to the G-protein coupled receptor 1 family.</text>
</comment>
<evidence type="ECO:0000256" key="9">
    <source>
        <dbReference type="ARBA" id="ARBA00023224"/>
    </source>
</evidence>
<feature type="transmembrane region" description="Helical" evidence="11">
    <location>
        <begin position="54"/>
        <end position="74"/>
    </location>
</feature>
<dbReference type="GO" id="GO:0016020">
    <property type="term" value="C:membrane"/>
    <property type="evidence" value="ECO:0007669"/>
    <property type="project" value="UniProtKB-SubCell"/>
</dbReference>
<dbReference type="GO" id="GO:0004930">
    <property type="term" value="F:G protein-coupled receptor activity"/>
    <property type="evidence" value="ECO:0007669"/>
    <property type="project" value="UniProtKB-KW"/>
</dbReference>
<dbReference type="PROSITE" id="PS50262">
    <property type="entry name" value="G_PROTEIN_RECEP_F1_2"/>
    <property type="match status" value="1"/>
</dbReference>
<dbReference type="AlphaFoldDB" id="A0A1B6ECU8"/>
<evidence type="ECO:0000256" key="6">
    <source>
        <dbReference type="ARBA" id="ARBA00023136"/>
    </source>
</evidence>
<feature type="non-terminal residue" evidence="13">
    <location>
        <position position="1"/>
    </location>
</feature>
<name>A0A1B6ECU8_9HEMI</name>
<dbReference type="InterPro" id="IPR050125">
    <property type="entry name" value="GPCR_opsins"/>
</dbReference>
<keyword evidence="10" id="KW-0716">Sensory transduction</keyword>
<evidence type="ECO:0000259" key="12">
    <source>
        <dbReference type="PROSITE" id="PS50262"/>
    </source>
</evidence>
<protein>
    <recommendedName>
        <fullName evidence="12">G-protein coupled receptors family 1 profile domain-containing protein</fullName>
    </recommendedName>
</protein>
<evidence type="ECO:0000256" key="7">
    <source>
        <dbReference type="ARBA" id="ARBA00023170"/>
    </source>
</evidence>
<evidence type="ECO:0000256" key="10">
    <source>
        <dbReference type="ARBA" id="ARBA00023305"/>
    </source>
</evidence>
<feature type="transmembrane region" description="Helical" evidence="11">
    <location>
        <begin position="172"/>
        <end position="194"/>
    </location>
</feature>
<dbReference type="PANTHER" id="PTHR24240">
    <property type="entry name" value="OPSIN"/>
    <property type="match status" value="1"/>
</dbReference>
<proteinExistence type="inferred from homology"/>
<keyword evidence="7" id="KW-0675">Receptor</keyword>
<dbReference type="InterPro" id="IPR017452">
    <property type="entry name" value="GPCR_Rhodpsn_7TM"/>
</dbReference>
<accession>A0A1B6ECU8</accession>
<dbReference type="InterPro" id="IPR000276">
    <property type="entry name" value="GPCR_Rhodpsn"/>
</dbReference>
<dbReference type="Gene3D" id="1.20.1070.10">
    <property type="entry name" value="Rhodopsin 7-helix transmembrane proteins"/>
    <property type="match status" value="1"/>
</dbReference>
<evidence type="ECO:0000256" key="11">
    <source>
        <dbReference type="SAM" id="Phobius"/>
    </source>
</evidence>
<sequence length="243" mass="28084">FSWLFGQACCKLYGFLNHFFSIAEVFSLTLLAFERYCIIRPCCLNEYFYRYMLLAMWFVALAWSLLPILNFGSFSCDTAGIACALDWQGSEKMILYHNICFATLGLGLAVFVTVYSLLQVQISLFFPSLGYEESLKTKAVLYTVCLMYLLWLPQLIVSMWKFLNIRTRLPLPLVFLSPLCAEVSSLIPTLSFLFHDLQIRSALIGIHYYKDPRKYSEVKSRRNERLLYGYVLKVINLLIVNGV</sequence>
<evidence type="ECO:0000256" key="4">
    <source>
        <dbReference type="ARBA" id="ARBA00022989"/>
    </source>
</evidence>
<keyword evidence="6 11" id="KW-0472">Membrane</keyword>
<comment type="subcellular location">
    <subcellularLocation>
        <location evidence="1">Membrane</location>
        <topology evidence="1">Multi-pass membrane protein</topology>
    </subcellularLocation>
</comment>
<evidence type="ECO:0000256" key="8">
    <source>
        <dbReference type="ARBA" id="ARBA00023180"/>
    </source>
</evidence>
<dbReference type="SUPFAM" id="SSF81321">
    <property type="entry name" value="Family A G protein-coupled receptor-like"/>
    <property type="match status" value="1"/>
</dbReference>
<organism evidence="13">
    <name type="scientific">Clastoptera arizonana</name>
    <name type="common">Arizona spittle bug</name>
    <dbReference type="NCBI Taxonomy" id="38151"/>
    <lineage>
        <taxon>Eukaryota</taxon>
        <taxon>Metazoa</taxon>
        <taxon>Ecdysozoa</taxon>
        <taxon>Arthropoda</taxon>
        <taxon>Hexapoda</taxon>
        <taxon>Insecta</taxon>
        <taxon>Pterygota</taxon>
        <taxon>Neoptera</taxon>
        <taxon>Paraneoptera</taxon>
        <taxon>Hemiptera</taxon>
        <taxon>Auchenorrhyncha</taxon>
        <taxon>Cercopoidea</taxon>
        <taxon>Clastopteridae</taxon>
        <taxon>Clastoptera</taxon>
    </lineage>
</organism>
<feature type="transmembrane region" description="Helical" evidence="11">
    <location>
        <begin position="12"/>
        <end position="33"/>
    </location>
</feature>
<feature type="domain" description="G-protein coupled receptors family 1 profile" evidence="12">
    <location>
        <begin position="1"/>
        <end position="209"/>
    </location>
</feature>
<gene>
    <name evidence="13" type="ORF">g.927</name>
</gene>
<dbReference type="GO" id="GO:0007601">
    <property type="term" value="P:visual perception"/>
    <property type="evidence" value="ECO:0007669"/>
    <property type="project" value="UniProtKB-KW"/>
</dbReference>
<dbReference type="EMBL" id="GEDC01001543">
    <property type="protein sequence ID" value="JAS35755.1"/>
    <property type="molecule type" value="Transcribed_RNA"/>
</dbReference>
<keyword evidence="3 11" id="KW-0812">Transmembrane</keyword>
<reference evidence="13" key="1">
    <citation type="submission" date="2015-12" db="EMBL/GenBank/DDBJ databases">
        <title>De novo transcriptome assembly of four potential Pierce s Disease insect vectors from Arizona vineyards.</title>
        <authorList>
            <person name="Tassone E.E."/>
        </authorList>
    </citation>
    <scope>NUCLEOTIDE SEQUENCE</scope>
</reference>
<dbReference type="Pfam" id="PF00001">
    <property type="entry name" value="7tm_1"/>
    <property type="match status" value="1"/>
</dbReference>
<keyword evidence="9" id="KW-0807">Transducer</keyword>
<keyword evidence="8" id="KW-0325">Glycoprotein</keyword>
<evidence type="ECO:0000256" key="3">
    <source>
        <dbReference type="ARBA" id="ARBA00022692"/>
    </source>
</evidence>
<keyword evidence="5" id="KW-0297">G-protein coupled receptor</keyword>
<evidence type="ECO:0000256" key="1">
    <source>
        <dbReference type="ARBA" id="ARBA00004141"/>
    </source>
</evidence>
<evidence type="ECO:0000313" key="13">
    <source>
        <dbReference type="EMBL" id="JAS35755.1"/>
    </source>
</evidence>